<keyword evidence="6" id="KW-0067">ATP-binding</keyword>
<organism evidence="10 11">
    <name type="scientific">Hevea brasiliensis</name>
    <name type="common">Para rubber tree</name>
    <name type="synonym">Siphonia brasiliensis</name>
    <dbReference type="NCBI Taxonomy" id="3981"/>
    <lineage>
        <taxon>Eukaryota</taxon>
        <taxon>Viridiplantae</taxon>
        <taxon>Streptophyta</taxon>
        <taxon>Embryophyta</taxon>
        <taxon>Tracheophyta</taxon>
        <taxon>Spermatophyta</taxon>
        <taxon>Magnoliopsida</taxon>
        <taxon>eudicotyledons</taxon>
        <taxon>Gunneridae</taxon>
        <taxon>Pentapetalae</taxon>
        <taxon>rosids</taxon>
        <taxon>fabids</taxon>
        <taxon>Malpighiales</taxon>
        <taxon>Euphorbiaceae</taxon>
        <taxon>Crotonoideae</taxon>
        <taxon>Micrandreae</taxon>
        <taxon>Hevea</taxon>
    </lineage>
</organism>
<dbReference type="InterPro" id="IPR000719">
    <property type="entry name" value="Prot_kinase_dom"/>
</dbReference>
<dbReference type="AlphaFoldDB" id="A0A6A6KQ55"/>
<dbReference type="SMART" id="SM00220">
    <property type="entry name" value="S_TKc"/>
    <property type="match status" value="1"/>
</dbReference>
<sequence length="286" mass="32622">MQRDRAETEDELQSVHDKHLGVEFKSEIRTLAQVEHLNLVKFYGFLQQEEERIVVMEYVPNGTLREHLDCVHGNVLDLAVRLDIAIDVAHAVTYLHTYTDHPIIHRDIKSSNILLTENFRAKVTDFGFARLAADTDSGATHVSTQVKGTAGYLDPEYLKTYQLTEKSDVYSFGVLLVELVTGRRPIEPKRELKERLTARWAMKKFAEDDSIAILDPRLERTAVTNLLIEKILELALQCLAPGRQGRPAMRKCAEILWGIRKECKELSASEFRSLSSNSWSSSVREE</sequence>
<evidence type="ECO:0000256" key="5">
    <source>
        <dbReference type="ARBA" id="ARBA00022777"/>
    </source>
</evidence>
<evidence type="ECO:0000256" key="2">
    <source>
        <dbReference type="ARBA" id="ARBA00022527"/>
    </source>
</evidence>
<dbReference type="GO" id="GO:0004674">
    <property type="term" value="F:protein serine/threonine kinase activity"/>
    <property type="evidence" value="ECO:0007669"/>
    <property type="project" value="UniProtKB-KW"/>
</dbReference>
<dbReference type="InterPro" id="IPR008271">
    <property type="entry name" value="Ser/Thr_kinase_AS"/>
</dbReference>
<dbReference type="PANTHER" id="PTHR46008">
    <property type="entry name" value="LEAF RUST 10 DISEASE-RESISTANCE LOCUS RECEPTOR-LIKE PROTEIN KINASE-LIKE 1.4"/>
    <property type="match status" value="1"/>
</dbReference>
<keyword evidence="5" id="KW-0418">Kinase</keyword>
<accession>A0A6A6KQ55</accession>
<dbReference type="InterPro" id="IPR011009">
    <property type="entry name" value="Kinase-like_dom_sf"/>
</dbReference>
<evidence type="ECO:0000256" key="6">
    <source>
        <dbReference type="ARBA" id="ARBA00022840"/>
    </source>
</evidence>
<protein>
    <recommendedName>
        <fullName evidence="1">non-specific serine/threonine protein kinase</fullName>
        <ecNumber evidence="1">2.7.11.1</ecNumber>
    </recommendedName>
</protein>
<gene>
    <name evidence="10" type="ORF">GH714_020329</name>
</gene>
<proteinExistence type="predicted"/>
<dbReference type="GO" id="GO:0005524">
    <property type="term" value="F:ATP binding"/>
    <property type="evidence" value="ECO:0007669"/>
    <property type="project" value="UniProtKB-KW"/>
</dbReference>
<dbReference type="Pfam" id="PF07714">
    <property type="entry name" value="PK_Tyr_Ser-Thr"/>
    <property type="match status" value="1"/>
</dbReference>
<keyword evidence="2" id="KW-0723">Serine/threonine-protein kinase</keyword>
<comment type="catalytic activity">
    <reaction evidence="7">
        <text>L-threonyl-[protein] + ATP = O-phospho-L-threonyl-[protein] + ADP + H(+)</text>
        <dbReference type="Rhea" id="RHEA:46608"/>
        <dbReference type="Rhea" id="RHEA-COMP:11060"/>
        <dbReference type="Rhea" id="RHEA-COMP:11605"/>
        <dbReference type="ChEBI" id="CHEBI:15378"/>
        <dbReference type="ChEBI" id="CHEBI:30013"/>
        <dbReference type="ChEBI" id="CHEBI:30616"/>
        <dbReference type="ChEBI" id="CHEBI:61977"/>
        <dbReference type="ChEBI" id="CHEBI:456216"/>
        <dbReference type="EC" id="2.7.11.1"/>
    </reaction>
</comment>
<name>A0A6A6KQ55_HEVBR</name>
<dbReference type="FunFam" id="1.10.510.10:FF:000300">
    <property type="entry name" value="Calmodulin-binding receptor-like cytoplasmic kinase 3"/>
    <property type="match status" value="1"/>
</dbReference>
<dbReference type="PROSITE" id="PS00108">
    <property type="entry name" value="PROTEIN_KINASE_ST"/>
    <property type="match status" value="1"/>
</dbReference>
<keyword evidence="11" id="KW-1185">Reference proteome</keyword>
<evidence type="ECO:0000313" key="10">
    <source>
        <dbReference type="EMBL" id="KAF2291142.1"/>
    </source>
</evidence>
<keyword evidence="4" id="KW-0547">Nucleotide-binding</keyword>
<dbReference type="Proteomes" id="UP000467840">
    <property type="component" value="Chromosome 2"/>
</dbReference>
<dbReference type="PROSITE" id="PS50011">
    <property type="entry name" value="PROTEIN_KINASE_DOM"/>
    <property type="match status" value="1"/>
</dbReference>
<dbReference type="Gene3D" id="3.30.200.20">
    <property type="entry name" value="Phosphorylase Kinase, domain 1"/>
    <property type="match status" value="1"/>
</dbReference>
<dbReference type="SUPFAM" id="SSF56112">
    <property type="entry name" value="Protein kinase-like (PK-like)"/>
    <property type="match status" value="1"/>
</dbReference>
<keyword evidence="3" id="KW-0808">Transferase</keyword>
<dbReference type="EC" id="2.7.11.1" evidence="1"/>
<dbReference type="PANTHER" id="PTHR46008:SF48">
    <property type="entry name" value="PROTEIN KINASE DOMAIN-CONTAINING PROTEIN"/>
    <property type="match status" value="1"/>
</dbReference>
<evidence type="ECO:0000256" key="1">
    <source>
        <dbReference type="ARBA" id="ARBA00012513"/>
    </source>
</evidence>
<dbReference type="EMBL" id="JAAGAX010000015">
    <property type="protein sequence ID" value="KAF2291142.1"/>
    <property type="molecule type" value="Genomic_DNA"/>
</dbReference>
<evidence type="ECO:0000256" key="8">
    <source>
        <dbReference type="ARBA" id="ARBA00048679"/>
    </source>
</evidence>
<evidence type="ECO:0000256" key="7">
    <source>
        <dbReference type="ARBA" id="ARBA00047899"/>
    </source>
</evidence>
<comment type="catalytic activity">
    <reaction evidence="8">
        <text>L-seryl-[protein] + ATP = O-phospho-L-seryl-[protein] + ADP + H(+)</text>
        <dbReference type="Rhea" id="RHEA:17989"/>
        <dbReference type="Rhea" id="RHEA-COMP:9863"/>
        <dbReference type="Rhea" id="RHEA-COMP:11604"/>
        <dbReference type="ChEBI" id="CHEBI:15378"/>
        <dbReference type="ChEBI" id="CHEBI:29999"/>
        <dbReference type="ChEBI" id="CHEBI:30616"/>
        <dbReference type="ChEBI" id="CHEBI:83421"/>
        <dbReference type="ChEBI" id="CHEBI:456216"/>
        <dbReference type="EC" id="2.7.11.1"/>
    </reaction>
</comment>
<evidence type="ECO:0000259" key="9">
    <source>
        <dbReference type="PROSITE" id="PS50011"/>
    </source>
</evidence>
<dbReference type="Gene3D" id="1.10.510.10">
    <property type="entry name" value="Transferase(Phosphotransferase) domain 1"/>
    <property type="match status" value="1"/>
</dbReference>
<reference evidence="10 11" key="1">
    <citation type="journal article" date="2020" name="Mol. Plant">
        <title>The Chromosome-Based Rubber Tree Genome Provides New Insights into Spurge Genome Evolution and Rubber Biosynthesis.</title>
        <authorList>
            <person name="Liu J."/>
            <person name="Shi C."/>
            <person name="Shi C.C."/>
            <person name="Li W."/>
            <person name="Zhang Q.J."/>
            <person name="Zhang Y."/>
            <person name="Li K."/>
            <person name="Lu H.F."/>
            <person name="Shi C."/>
            <person name="Zhu S.T."/>
            <person name="Xiao Z.Y."/>
            <person name="Nan H."/>
            <person name="Yue Y."/>
            <person name="Zhu X.G."/>
            <person name="Wu Y."/>
            <person name="Hong X.N."/>
            <person name="Fan G.Y."/>
            <person name="Tong Y."/>
            <person name="Zhang D."/>
            <person name="Mao C.L."/>
            <person name="Liu Y.L."/>
            <person name="Hao S.J."/>
            <person name="Liu W.Q."/>
            <person name="Lv M.Q."/>
            <person name="Zhang H.B."/>
            <person name="Liu Y."/>
            <person name="Hu-Tang G.R."/>
            <person name="Wang J.P."/>
            <person name="Wang J.H."/>
            <person name="Sun Y.H."/>
            <person name="Ni S.B."/>
            <person name="Chen W.B."/>
            <person name="Zhang X.C."/>
            <person name="Jiao Y.N."/>
            <person name="Eichler E.E."/>
            <person name="Li G.H."/>
            <person name="Liu X."/>
            <person name="Gao L.Z."/>
        </authorList>
    </citation>
    <scope>NUCLEOTIDE SEQUENCE [LARGE SCALE GENOMIC DNA]</scope>
    <source>
        <strain evidence="11">cv. GT1</strain>
        <tissue evidence="10">Leaf</tissue>
    </source>
</reference>
<feature type="domain" description="Protein kinase" evidence="9">
    <location>
        <begin position="1"/>
        <end position="258"/>
    </location>
</feature>
<evidence type="ECO:0000256" key="3">
    <source>
        <dbReference type="ARBA" id="ARBA00022679"/>
    </source>
</evidence>
<comment type="caution">
    <text evidence="10">The sequence shown here is derived from an EMBL/GenBank/DDBJ whole genome shotgun (WGS) entry which is preliminary data.</text>
</comment>
<evidence type="ECO:0000313" key="11">
    <source>
        <dbReference type="Proteomes" id="UP000467840"/>
    </source>
</evidence>
<dbReference type="InterPro" id="IPR001245">
    <property type="entry name" value="Ser-Thr/Tyr_kinase_cat_dom"/>
</dbReference>
<evidence type="ECO:0000256" key="4">
    <source>
        <dbReference type="ARBA" id="ARBA00022741"/>
    </source>
</evidence>